<feature type="non-terminal residue" evidence="1">
    <location>
        <position position="116"/>
    </location>
</feature>
<comment type="caution">
    <text evidence="1">The sequence shown here is derived from an EMBL/GenBank/DDBJ whole genome shotgun (WGS) entry which is preliminary data.</text>
</comment>
<name>X0T0V1_9ZZZZ</name>
<evidence type="ECO:0000313" key="1">
    <source>
        <dbReference type="EMBL" id="GAF69690.1"/>
    </source>
</evidence>
<protein>
    <submittedName>
        <fullName evidence="1">Uncharacterized protein</fullName>
    </submittedName>
</protein>
<proteinExistence type="predicted"/>
<gene>
    <name evidence="1" type="ORF">S01H1_14983</name>
</gene>
<organism evidence="1">
    <name type="scientific">marine sediment metagenome</name>
    <dbReference type="NCBI Taxonomy" id="412755"/>
    <lineage>
        <taxon>unclassified sequences</taxon>
        <taxon>metagenomes</taxon>
        <taxon>ecological metagenomes</taxon>
    </lineage>
</organism>
<dbReference type="AlphaFoldDB" id="X0T0V1"/>
<dbReference type="EMBL" id="BARS01007816">
    <property type="protein sequence ID" value="GAF69690.1"/>
    <property type="molecule type" value="Genomic_DNA"/>
</dbReference>
<sequence length="116" mass="12903">MNTDMIVLDSPHTQNIVADFVRGASAVTRVFGTPAETARILRRFGPAIAVAFTPEEFRTLEVLTPRGVLVLLLNRAKKHARTFVDGVDEAGDPDIYPHMKRILAQFLRPAVYDRGD</sequence>
<reference evidence="1" key="1">
    <citation type="journal article" date="2014" name="Front. Microbiol.">
        <title>High frequency of phylogenetically diverse reductive dehalogenase-homologous genes in deep subseafloor sedimentary metagenomes.</title>
        <authorList>
            <person name="Kawai M."/>
            <person name="Futagami T."/>
            <person name="Toyoda A."/>
            <person name="Takaki Y."/>
            <person name="Nishi S."/>
            <person name="Hori S."/>
            <person name="Arai W."/>
            <person name="Tsubouchi T."/>
            <person name="Morono Y."/>
            <person name="Uchiyama I."/>
            <person name="Ito T."/>
            <person name="Fujiyama A."/>
            <person name="Inagaki F."/>
            <person name="Takami H."/>
        </authorList>
    </citation>
    <scope>NUCLEOTIDE SEQUENCE</scope>
    <source>
        <strain evidence="1">Expedition CK06-06</strain>
    </source>
</reference>
<accession>X0T0V1</accession>